<feature type="domain" description="Type I restriction modification DNA specificity" evidence="4">
    <location>
        <begin position="4"/>
        <end position="186"/>
    </location>
</feature>
<dbReference type="RefSeq" id="WP_166272007.1">
    <property type="nucleotide sequence ID" value="NZ_JAAFGS010000001.1"/>
</dbReference>
<evidence type="ECO:0000313" key="6">
    <source>
        <dbReference type="Proteomes" id="UP000800303"/>
    </source>
</evidence>
<dbReference type="Gene3D" id="3.90.220.20">
    <property type="entry name" value="DNA methylase specificity domains"/>
    <property type="match status" value="2"/>
</dbReference>
<dbReference type="PANTHER" id="PTHR30408:SF12">
    <property type="entry name" value="TYPE I RESTRICTION ENZYME MJAVIII SPECIFICITY SUBUNIT"/>
    <property type="match status" value="1"/>
</dbReference>
<sequence length="423" mass="48660">MNFETWPIFKLGELSTVKGGKRLPKGRTLQSQMTNHPYLRLVDVNDGRIDEQKIMFLDEETHKTIARYIVKTNDVCLAIVGHTIGLVFYIDKKFDKANLTENAVKIECNEELDSNYLFYYLKSDFGQHQILSRTVGSAQGKLPIYNVKNIEIPLPKLVEQKYIAKVFKVLDQKIELNNAINKNLEEMAQALFKRWFIDFEFPNENGEPYKSSGGEFEESELGLIPKGWTVSSLDGIATYLNGLAMQKYRPTDEAYIPVIKIRELNQGRTSSDSDKASPEIDNKYIIQDGDVLFSWSGTLEVKPWCGGIGGLNQHLFKVTSEEFHKWFYYYWTLHYVDRFRSIAKDKATTMGHIKRQDLKDAKVVVPSEVIYQKANEIFHPIVDQVVSKQIESRNLEKLRDTLLPKLMSGEIRVPLEEDAEVTP</sequence>
<keyword evidence="5" id="KW-0378">Hydrolase</keyword>
<feature type="domain" description="Type I restriction modification DNA specificity" evidence="4">
    <location>
        <begin position="225"/>
        <end position="383"/>
    </location>
</feature>
<dbReference type="EMBL" id="JAAFGS010000001">
    <property type="protein sequence ID" value="NGZ74075.1"/>
    <property type="molecule type" value="Genomic_DNA"/>
</dbReference>
<gene>
    <name evidence="5" type="ORF">GYN08_02020</name>
</gene>
<evidence type="ECO:0000256" key="3">
    <source>
        <dbReference type="ARBA" id="ARBA00023125"/>
    </source>
</evidence>
<keyword evidence="6" id="KW-1185">Reference proteome</keyword>
<comment type="similarity">
    <text evidence="1">Belongs to the type-I restriction system S methylase family.</text>
</comment>
<dbReference type="GO" id="GO:0004519">
    <property type="term" value="F:endonuclease activity"/>
    <property type="evidence" value="ECO:0007669"/>
    <property type="project" value="UniProtKB-KW"/>
</dbReference>
<dbReference type="CDD" id="cd17256">
    <property type="entry name" value="RMtype1_S_EcoJA65PI-TRD1-CR1_like"/>
    <property type="match status" value="1"/>
</dbReference>
<organism evidence="5 6">
    <name type="scientific">Saccharibacillus alkalitolerans</name>
    <dbReference type="NCBI Taxonomy" id="2705290"/>
    <lineage>
        <taxon>Bacteria</taxon>
        <taxon>Bacillati</taxon>
        <taxon>Bacillota</taxon>
        <taxon>Bacilli</taxon>
        <taxon>Bacillales</taxon>
        <taxon>Paenibacillaceae</taxon>
        <taxon>Saccharibacillus</taxon>
    </lineage>
</organism>
<protein>
    <submittedName>
        <fullName evidence="5">Restriction endonuclease subunit S</fullName>
    </submittedName>
</protein>
<evidence type="ECO:0000259" key="4">
    <source>
        <dbReference type="Pfam" id="PF01420"/>
    </source>
</evidence>
<accession>A0ABX0F0L2</accession>
<dbReference type="PANTHER" id="PTHR30408">
    <property type="entry name" value="TYPE-1 RESTRICTION ENZYME ECOKI SPECIFICITY PROTEIN"/>
    <property type="match status" value="1"/>
</dbReference>
<proteinExistence type="inferred from homology"/>
<evidence type="ECO:0000256" key="2">
    <source>
        <dbReference type="ARBA" id="ARBA00022747"/>
    </source>
</evidence>
<keyword evidence="3" id="KW-0238">DNA-binding</keyword>
<keyword evidence="5" id="KW-0540">Nuclease</keyword>
<evidence type="ECO:0000313" key="5">
    <source>
        <dbReference type="EMBL" id="NGZ74075.1"/>
    </source>
</evidence>
<dbReference type="InterPro" id="IPR044946">
    <property type="entry name" value="Restrct_endonuc_typeI_TRD_sf"/>
</dbReference>
<keyword evidence="5" id="KW-0255">Endonuclease</keyword>
<dbReference type="Pfam" id="PF01420">
    <property type="entry name" value="Methylase_S"/>
    <property type="match status" value="2"/>
</dbReference>
<comment type="caution">
    <text evidence="5">The sequence shown here is derived from an EMBL/GenBank/DDBJ whole genome shotgun (WGS) entry which is preliminary data.</text>
</comment>
<dbReference type="SUPFAM" id="SSF116734">
    <property type="entry name" value="DNA methylase specificity domain"/>
    <property type="match status" value="2"/>
</dbReference>
<dbReference type="InterPro" id="IPR052021">
    <property type="entry name" value="Type-I_RS_S_subunit"/>
</dbReference>
<reference evidence="5 6" key="1">
    <citation type="submission" date="2020-01" db="EMBL/GenBank/DDBJ databases">
        <title>Polyphasic characterisation and genomic insights into a novel alkali tolerant bacterium VR-M41.</title>
        <authorList>
            <person name="Vemuluri V.R."/>
        </authorList>
    </citation>
    <scope>NUCLEOTIDE SEQUENCE [LARGE SCALE GENOMIC DNA]</scope>
    <source>
        <strain evidence="5 6">VR-M41</strain>
    </source>
</reference>
<dbReference type="InterPro" id="IPR000055">
    <property type="entry name" value="Restrct_endonuc_typeI_TRD"/>
</dbReference>
<name>A0ABX0F0L2_9BACL</name>
<keyword evidence="2" id="KW-0680">Restriction system</keyword>
<dbReference type="Proteomes" id="UP000800303">
    <property type="component" value="Unassembled WGS sequence"/>
</dbReference>
<evidence type="ECO:0000256" key="1">
    <source>
        <dbReference type="ARBA" id="ARBA00010923"/>
    </source>
</evidence>